<gene>
    <name evidence="5" type="ORF">CV83915_01707</name>
</gene>
<keyword evidence="1" id="KW-0175">Coiled coil</keyword>
<dbReference type="PANTHER" id="PTHR33678">
    <property type="entry name" value="BLL1576 PROTEIN"/>
    <property type="match status" value="1"/>
</dbReference>
<dbReference type="EMBL" id="CP024978">
    <property type="protein sequence ID" value="ATZ32051.1"/>
    <property type="molecule type" value="Genomic_DNA"/>
</dbReference>
<feature type="coiled-coil region" evidence="1">
    <location>
        <begin position="9"/>
        <end position="83"/>
    </location>
</feature>
<dbReference type="AlphaFoldDB" id="A0A2H4TR85"/>
<evidence type="ECO:0000259" key="2">
    <source>
        <dbReference type="Pfam" id="PF03050"/>
    </source>
</evidence>
<dbReference type="Gene3D" id="1.20.5.170">
    <property type="match status" value="1"/>
</dbReference>
<evidence type="ECO:0000259" key="4">
    <source>
        <dbReference type="Pfam" id="PF13007"/>
    </source>
</evidence>
<evidence type="ECO:0000313" key="5">
    <source>
        <dbReference type="EMBL" id="ATZ32051.1"/>
    </source>
</evidence>
<dbReference type="PANTHER" id="PTHR33678:SF1">
    <property type="entry name" value="BLL1576 PROTEIN"/>
    <property type="match status" value="1"/>
</dbReference>
<reference evidence="5 6" key="1">
    <citation type="submission" date="2017-11" db="EMBL/GenBank/DDBJ databases">
        <title>Escherichia coli CV839-15 Genome sequencing and assembly.</title>
        <authorList>
            <person name="Li Z."/>
            <person name="Song N."/>
            <person name="Li W."/>
            <person name="Philip H.R."/>
            <person name="Bu Z."/>
            <person name="Siguo L."/>
        </authorList>
    </citation>
    <scope>NUCLEOTIDE SEQUENCE [LARGE SCALE GENOMIC DNA]</scope>
    <source>
        <strain evidence="5 6">CV839-15</strain>
    </source>
</reference>
<evidence type="ECO:0000313" key="6">
    <source>
        <dbReference type="Proteomes" id="UP000236551"/>
    </source>
</evidence>
<organism evidence="5 6">
    <name type="scientific">Escherichia coli</name>
    <dbReference type="NCBI Taxonomy" id="562"/>
    <lineage>
        <taxon>Bacteria</taxon>
        <taxon>Pseudomonadati</taxon>
        <taxon>Pseudomonadota</taxon>
        <taxon>Gammaproteobacteria</taxon>
        <taxon>Enterobacterales</taxon>
        <taxon>Enterobacteriaceae</taxon>
        <taxon>Escherichia</taxon>
    </lineage>
</organism>
<dbReference type="InterPro" id="IPR024474">
    <property type="entry name" value="Znf_dom_IS66"/>
</dbReference>
<name>A0A2H4TR85_ECOLX</name>
<dbReference type="InterPro" id="IPR052344">
    <property type="entry name" value="Transposase-related"/>
</dbReference>
<dbReference type="Pfam" id="PF03050">
    <property type="entry name" value="DDE_Tnp_IS66"/>
    <property type="match status" value="1"/>
</dbReference>
<protein>
    <submittedName>
        <fullName evidence="5">Transposase</fullName>
    </submittedName>
</protein>
<dbReference type="Proteomes" id="UP000236551">
    <property type="component" value="Chromosome"/>
</dbReference>
<evidence type="ECO:0000256" key="1">
    <source>
        <dbReference type="SAM" id="Coils"/>
    </source>
</evidence>
<dbReference type="Pfam" id="PF13005">
    <property type="entry name" value="zf-IS66"/>
    <property type="match status" value="1"/>
</dbReference>
<feature type="domain" description="Transposase IS66 zinc-finger binding" evidence="3">
    <location>
        <begin position="119"/>
        <end position="161"/>
    </location>
</feature>
<sequence>MNDISSDDIFLLKQRLAEQEALIHALQEKLSNREREIDHLQAQLDKLRRMNFGSRSEKVSRRIAQMEADLNRLQKESDTLTGRVYDPAVQRPLRQTRTRKPFPESLPRDEKRLLPAAPCCPNCGGSLSYLGEDTAEQLELMRSAFRVIRTVREKHACTQCDAIVQAPAPSRPIERGIAGPGLLARVLTSKYAEHTPLYCQSEIYGRQGVELSRSLLSGWVDACCRLLSPLEEALHGYVMTDGKLHADDTPVQVLLPGNKKTKTGRL</sequence>
<accession>A0A2H4TR85</accession>
<feature type="domain" description="Transposase IS66 central" evidence="2">
    <location>
        <begin position="175"/>
        <end position="266"/>
    </location>
</feature>
<proteinExistence type="predicted"/>
<evidence type="ECO:0000259" key="3">
    <source>
        <dbReference type="Pfam" id="PF13005"/>
    </source>
</evidence>
<dbReference type="InterPro" id="IPR024463">
    <property type="entry name" value="Transposase_TnpC_homeodom"/>
</dbReference>
<dbReference type="InterPro" id="IPR004291">
    <property type="entry name" value="Transposase_IS66_central"/>
</dbReference>
<feature type="domain" description="Transposase TnpC homeodomain" evidence="4">
    <location>
        <begin position="39"/>
        <end position="110"/>
    </location>
</feature>
<dbReference type="Pfam" id="PF13007">
    <property type="entry name" value="LZ_Tnp_IS66"/>
    <property type="match status" value="1"/>
</dbReference>